<sequence length="191" mass="20404">MSESGGRMRRSVVRAVCAAAVVAALVAGCSDVEAEPAPSETVAESVATPTPTALSEAEALEIGVATYEKFLEAERDVITSGGEDIATMDALITDNMGDYRDELMALATEGTFTPEGEMSIIGTRIQSYSLDTVTYYACLDFGDSQLVDEDGKPLDPNRQDVIQAVEVRVVQVSTQPKIDKHESWNDSSACQ</sequence>
<evidence type="ECO:0000313" key="3">
    <source>
        <dbReference type="Proteomes" id="UP001597492"/>
    </source>
</evidence>
<accession>A0ABW5UU57</accession>
<feature type="signal peptide" evidence="1">
    <location>
        <begin position="1"/>
        <end position="34"/>
    </location>
</feature>
<feature type="chain" id="PRO_5045104775" evidence="1">
    <location>
        <begin position="35"/>
        <end position="191"/>
    </location>
</feature>
<keyword evidence="3" id="KW-1185">Reference proteome</keyword>
<keyword evidence="1" id="KW-0732">Signal</keyword>
<dbReference type="PROSITE" id="PS51257">
    <property type="entry name" value="PROKAR_LIPOPROTEIN"/>
    <property type="match status" value="1"/>
</dbReference>
<evidence type="ECO:0000256" key="1">
    <source>
        <dbReference type="SAM" id="SignalP"/>
    </source>
</evidence>
<dbReference type="EMBL" id="JBHUNE010000001">
    <property type="protein sequence ID" value="MFD2756960.1"/>
    <property type="molecule type" value="Genomic_DNA"/>
</dbReference>
<dbReference type="RefSeq" id="WP_154651558.1">
    <property type="nucleotide sequence ID" value="NZ_JBHUNE010000001.1"/>
</dbReference>
<protein>
    <submittedName>
        <fullName evidence="2">Uncharacterized protein</fullName>
    </submittedName>
</protein>
<proteinExistence type="predicted"/>
<organism evidence="2 3">
    <name type="scientific">Gulosibacter faecalis</name>
    <dbReference type="NCBI Taxonomy" id="272240"/>
    <lineage>
        <taxon>Bacteria</taxon>
        <taxon>Bacillati</taxon>
        <taxon>Actinomycetota</taxon>
        <taxon>Actinomycetes</taxon>
        <taxon>Micrococcales</taxon>
        <taxon>Microbacteriaceae</taxon>
        <taxon>Gulosibacter</taxon>
    </lineage>
</organism>
<evidence type="ECO:0000313" key="2">
    <source>
        <dbReference type="EMBL" id="MFD2756960.1"/>
    </source>
</evidence>
<dbReference type="Proteomes" id="UP001597492">
    <property type="component" value="Unassembled WGS sequence"/>
</dbReference>
<comment type="caution">
    <text evidence="2">The sequence shown here is derived from an EMBL/GenBank/DDBJ whole genome shotgun (WGS) entry which is preliminary data.</text>
</comment>
<reference evidence="3" key="1">
    <citation type="journal article" date="2019" name="Int. J. Syst. Evol. Microbiol.">
        <title>The Global Catalogue of Microorganisms (GCM) 10K type strain sequencing project: providing services to taxonomists for standard genome sequencing and annotation.</title>
        <authorList>
            <consortium name="The Broad Institute Genomics Platform"/>
            <consortium name="The Broad Institute Genome Sequencing Center for Infectious Disease"/>
            <person name="Wu L."/>
            <person name="Ma J."/>
        </authorList>
    </citation>
    <scope>NUCLEOTIDE SEQUENCE [LARGE SCALE GENOMIC DNA]</scope>
    <source>
        <strain evidence="3">TISTR 1514</strain>
    </source>
</reference>
<gene>
    <name evidence="2" type="ORF">ACFSW7_01030</name>
</gene>
<name>A0ABW5UU57_9MICO</name>